<keyword evidence="1" id="KW-0472">Membrane</keyword>
<proteinExistence type="predicted"/>
<reference evidence="2 3" key="1">
    <citation type="journal article" date="2015" name="Antonie Van Leeuwenhoek">
        <title>Streptomyces klenkii sp. nov., isolated from deep marine sediment.</title>
        <authorList>
            <person name="Veyisoglu A."/>
            <person name="Sahin N."/>
        </authorList>
    </citation>
    <scope>NUCLEOTIDE SEQUENCE [LARGE SCALE GENOMIC DNA]</scope>
    <source>
        <strain evidence="2 3">KCTC 29202</strain>
    </source>
</reference>
<feature type="transmembrane region" description="Helical" evidence="1">
    <location>
        <begin position="131"/>
        <end position="152"/>
    </location>
</feature>
<comment type="caution">
    <text evidence="2">The sequence shown here is derived from an EMBL/GenBank/DDBJ whole genome shotgun (WGS) entry which is preliminary data.</text>
</comment>
<dbReference type="Proteomes" id="UP000270343">
    <property type="component" value="Unassembled WGS sequence"/>
</dbReference>
<protein>
    <submittedName>
        <fullName evidence="2">Uncharacterized protein</fullName>
    </submittedName>
</protein>
<keyword evidence="1" id="KW-0812">Transmembrane</keyword>
<dbReference type="EMBL" id="RBAM01000016">
    <property type="protein sequence ID" value="RKN64228.1"/>
    <property type="molecule type" value="Genomic_DNA"/>
</dbReference>
<feature type="transmembrane region" description="Helical" evidence="1">
    <location>
        <begin position="16"/>
        <end position="39"/>
    </location>
</feature>
<sequence>MKQETARRSLWAPPTFLTAVGALVAETALAVVVLILWAWVRPAAPVTDALSPSQDDSGALGIVFLPLFLGLWTLVCAALAAALVVPTAALARRTAVPLPVLALPAAAAAVLAVLLMSGHSGALVEQPAACLSWWLGAAAALVPAGLLTLAADRRAATGRKAWRLPLRLLGGGCLVPAAGLLLVVAGAAAYRGVTS</sequence>
<keyword evidence="3" id="KW-1185">Reference proteome</keyword>
<feature type="transmembrane region" description="Helical" evidence="1">
    <location>
        <begin position="164"/>
        <end position="190"/>
    </location>
</feature>
<dbReference type="AlphaFoldDB" id="A0A3B0AUQ4"/>
<evidence type="ECO:0000313" key="2">
    <source>
        <dbReference type="EMBL" id="RKN64228.1"/>
    </source>
</evidence>
<evidence type="ECO:0000256" key="1">
    <source>
        <dbReference type="SAM" id="Phobius"/>
    </source>
</evidence>
<accession>A0A3B0AUQ4</accession>
<feature type="transmembrane region" description="Helical" evidence="1">
    <location>
        <begin position="59"/>
        <end position="84"/>
    </location>
</feature>
<evidence type="ECO:0000313" key="3">
    <source>
        <dbReference type="Proteomes" id="UP000270343"/>
    </source>
</evidence>
<dbReference type="RefSeq" id="WP_120758584.1">
    <property type="nucleotide sequence ID" value="NZ_RBAM01000016.1"/>
</dbReference>
<organism evidence="2 3">
    <name type="scientific">Streptomyces klenkii</name>
    <dbReference type="NCBI Taxonomy" id="1420899"/>
    <lineage>
        <taxon>Bacteria</taxon>
        <taxon>Bacillati</taxon>
        <taxon>Actinomycetota</taxon>
        <taxon>Actinomycetes</taxon>
        <taxon>Kitasatosporales</taxon>
        <taxon>Streptomycetaceae</taxon>
        <taxon>Streptomyces</taxon>
    </lineage>
</organism>
<keyword evidence="1" id="KW-1133">Transmembrane helix</keyword>
<gene>
    <name evidence="2" type="ORF">D7231_29030</name>
</gene>
<feature type="transmembrane region" description="Helical" evidence="1">
    <location>
        <begin position="96"/>
        <end position="119"/>
    </location>
</feature>
<name>A0A3B0AUQ4_9ACTN</name>